<accession>A0A4Y7PGR0</accession>
<dbReference type="VEuPathDB" id="FungiDB:BD410DRAFT_797097"/>
<evidence type="ECO:0000313" key="1">
    <source>
        <dbReference type="EMBL" id="TDL14557.1"/>
    </source>
</evidence>
<dbReference type="EMBL" id="ML170326">
    <property type="protein sequence ID" value="TDL14557.1"/>
    <property type="molecule type" value="Genomic_DNA"/>
</dbReference>
<feature type="non-terminal residue" evidence="1">
    <location>
        <position position="54"/>
    </location>
</feature>
<name>A0A4Y7PGR0_9AGAM</name>
<reference evidence="1 2" key="1">
    <citation type="submission" date="2018-06" db="EMBL/GenBank/DDBJ databases">
        <title>A transcriptomic atlas of mushroom development highlights an independent origin of complex multicellularity.</title>
        <authorList>
            <consortium name="DOE Joint Genome Institute"/>
            <person name="Krizsan K."/>
            <person name="Almasi E."/>
            <person name="Merenyi Z."/>
            <person name="Sahu N."/>
            <person name="Viragh M."/>
            <person name="Koszo T."/>
            <person name="Mondo S."/>
            <person name="Kiss B."/>
            <person name="Balint B."/>
            <person name="Kues U."/>
            <person name="Barry K."/>
            <person name="Hegedus J.C."/>
            <person name="Henrissat B."/>
            <person name="Johnson J."/>
            <person name="Lipzen A."/>
            <person name="Ohm R."/>
            <person name="Nagy I."/>
            <person name="Pangilinan J."/>
            <person name="Yan J."/>
            <person name="Xiong Y."/>
            <person name="Grigoriev I.V."/>
            <person name="Hibbett D.S."/>
            <person name="Nagy L.G."/>
        </authorList>
    </citation>
    <scope>NUCLEOTIDE SEQUENCE [LARGE SCALE GENOMIC DNA]</scope>
    <source>
        <strain evidence="1 2">SZMC22713</strain>
    </source>
</reference>
<dbReference type="Proteomes" id="UP000294933">
    <property type="component" value="Unassembled WGS sequence"/>
</dbReference>
<evidence type="ECO:0000313" key="2">
    <source>
        <dbReference type="Proteomes" id="UP000294933"/>
    </source>
</evidence>
<sequence>MLMSNAHVETLRQALELSRDAHKLLQTRHTELLNRANKAVERKGHFVKLPQEII</sequence>
<dbReference type="AlphaFoldDB" id="A0A4Y7PGR0"/>
<protein>
    <submittedName>
        <fullName evidence="1">Uncharacterized protein</fullName>
    </submittedName>
</protein>
<keyword evidence="2" id="KW-1185">Reference proteome</keyword>
<proteinExistence type="predicted"/>
<organism evidence="1 2">
    <name type="scientific">Rickenella mellea</name>
    <dbReference type="NCBI Taxonomy" id="50990"/>
    <lineage>
        <taxon>Eukaryota</taxon>
        <taxon>Fungi</taxon>
        <taxon>Dikarya</taxon>
        <taxon>Basidiomycota</taxon>
        <taxon>Agaricomycotina</taxon>
        <taxon>Agaricomycetes</taxon>
        <taxon>Hymenochaetales</taxon>
        <taxon>Rickenellaceae</taxon>
        <taxon>Rickenella</taxon>
    </lineage>
</organism>
<gene>
    <name evidence="1" type="ORF">BD410DRAFT_797097</name>
</gene>